<feature type="region of interest" description="Disordered" evidence="1">
    <location>
        <begin position="1"/>
        <end position="98"/>
    </location>
</feature>
<protein>
    <submittedName>
        <fullName evidence="2">Uncharacterized protein</fullName>
    </submittedName>
</protein>
<evidence type="ECO:0000313" key="2">
    <source>
        <dbReference type="EMBL" id="KAF2457584.1"/>
    </source>
</evidence>
<organism evidence="2 3">
    <name type="scientific">Lineolata rhizophorae</name>
    <dbReference type="NCBI Taxonomy" id="578093"/>
    <lineage>
        <taxon>Eukaryota</taxon>
        <taxon>Fungi</taxon>
        <taxon>Dikarya</taxon>
        <taxon>Ascomycota</taxon>
        <taxon>Pezizomycotina</taxon>
        <taxon>Dothideomycetes</taxon>
        <taxon>Dothideomycetes incertae sedis</taxon>
        <taxon>Lineolatales</taxon>
        <taxon>Lineolataceae</taxon>
        <taxon>Lineolata</taxon>
    </lineage>
</organism>
<dbReference type="Proteomes" id="UP000799766">
    <property type="component" value="Unassembled WGS sequence"/>
</dbReference>
<accession>A0A6A6P199</accession>
<keyword evidence="3" id="KW-1185">Reference proteome</keyword>
<dbReference type="EMBL" id="MU001680">
    <property type="protein sequence ID" value="KAF2457584.1"/>
    <property type="molecule type" value="Genomic_DNA"/>
</dbReference>
<name>A0A6A6P199_9PEZI</name>
<evidence type="ECO:0000313" key="3">
    <source>
        <dbReference type="Proteomes" id="UP000799766"/>
    </source>
</evidence>
<sequence>MVSRPPLRRRPESGAPSCQQKGREPARETTGLPDPPRSLPREPCSQPGPAPDEHFAPLQPRVSHIRDNALSDSAPSGPVRPLQPPAPPPLSALAPARSCTSYPPAPLDLLDTRRRRLHVLKSPAATEAPATRSGNPSFAAVRQLTGPLFGEPGILCLATWLLGHLALRRTSGEQTASGSPLACRSPPIRFEQRRKDESTSTPCFGLASHAWICLEENFVASPLRFPDLFAH</sequence>
<evidence type="ECO:0000256" key="1">
    <source>
        <dbReference type="SAM" id="MobiDB-lite"/>
    </source>
</evidence>
<dbReference type="AlphaFoldDB" id="A0A6A6P199"/>
<proteinExistence type="predicted"/>
<reference evidence="2" key="1">
    <citation type="journal article" date="2020" name="Stud. Mycol.">
        <title>101 Dothideomycetes genomes: a test case for predicting lifestyles and emergence of pathogens.</title>
        <authorList>
            <person name="Haridas S."/>
            <person name="Albert R."/>
            <person name="Binder M."/>
            <person name="Bloem J."/>
            <person name="Labutti K."/>
            <person name="Salamov A."/>
            <person name="Andreopoulos B."/>
            <person name="Baker S."/>
            <person name="Barry K."/>
            <person name="Bills G."/>
            <person name="Bluhm B."/>
            <person name="Cannon C."/>
            <person name="Castanera R."/>
            <person name="Culley D."/>
            <person name="Daum C."/>
            <person name="Ezra D."/>
            <person name="Gonzalez J."/>
            <person name="Henrissat B."/>
            <person name="Kuo A."/>
            <person name="Liang C."/>
            <person name="Lipzen A."/>
            <person name="Lutzoni F."/>
            <person name="Magnuson J."/>
            <person name="Mondo S."/>
            <person name="Nolan M."/>
            <person name="Ohm R."/>
            <person name="Pangilinan J."/>
            <person name="Park H.-J."/>
            <person name="Ramirez L."/>
            <person name="Alfaro M."/>
            <person name="Sun H."/>
            <person name="Tritt A."/>
            <person name="Yoshinaga Y."/>
            <person name="Zwiers L.-H."/>
            <person name="Turgeon B."/>
            <person name="Goodwin S."/>
            <person name="Spatafora J."/>
            <person name="Crous P."/>
            <person name="Grigoriev I."/>
        </authorList>
    </citation>
    <scope>NUCLEOTIDE SEQUENCE</scope>
    <source>
        <strain evidence="2">ATCC 16933</strain>
    </source>
</reference>
<gene>
    <name evidence="2" type="ORF">BDY21DRAFT_29233</name>
</gene>
<feature type="compositionally biased region" description="Pro residues" evidence="1">
    <location>
        <begin position="81"/>
        <end position="90"/>
    </location>
</feature>